<dbReference type="Pfam" id="PF13391">
    <property type="entry name" value="HNH_2"/>
    <property type="match status" value="1"/>
</dbReference>
<accession>A0ABV7K5J3</accession>
<reference evidence="3" key="1">
    <citation type="journal article" date="2019" name="Int. J. Syst. Evol. Microbiol.">
        <title>The Global Catalogue of Microorganisms (GCM) 10K type strain sequencing project: providing services to taxonomists for standard genome sequencing and annotation.</title>
        <authorList>
            <consortium name="The Broad Institute Genomics Platform"/>
            <consortium name="The Broad Institute Genome Sequencing Center for Infectious Disease"/>
            <person name="Wu L."/>
            <person name="Ma J."/>
        </authorList>
    </citation>
    <scope>NUCLEOTIDE SEQUENCE [LARGE SCALE GENOMIC DNA]</scope>
    <source>
        <strain evidence="3">KCTC 52165</strain>
    </source>
</reference>
<proteinExistence type="predicted"/>
<dbReference type="RefSeq" id="WP_378219235.1">
    <property type="nucleotide sequence ID" value="NZ_JBHRTK010000006.1"/>
</dbReference>
<feature type="domain" description="HNH nuclease" evidence="1">
    <location>
        <begin position="210"/>
        <end position="261"/>
    </location>
</feature>
<keyword evidence="2" id="KW-0540">Nuclease</keyword>
<dbReference type="EMBL" id="JBHRTK010000006">
    <property type="protein sequence ID" value="MFC3205608.1"/>
    <property type="molecule type" value="Genomic_DNA"/>
</dbReference>
<dbReference type="GO" id="GO:0004519">
    <property type="term" value="F:endonuclease activity"/>
    <property type="evidence" value="ECO:0007669"/>
    <property type="project" value="UniProtKB-KW"/>
</dbReference>
<organism evidence="2 3">
    <name type="scientific">Aquamicrobium soli</name>
    <dbReference type="NCBI Taxonomy" id="1811518"/>
    <lineage>
        <taxon>Bacteria</taxon>
        <taxon>Pseudomonadati</taxon>
        <taxon>Pseudomonadota</taxon>
        <taxon>Alphaproteobacteria</taxon>
        <taxon>Hyphomicrobiales</taxon>
        <taxon>Phyllobacteriaceae</taxon>
        <taxon>Aquamicrobium</taxon>
    </lineage>
</organism>
<evidence type="ECO:0000313" key="2">
    <source>
        <dbReference type="EMBL" id="MFC3205608.1"/>
    </source>
</evidence>
<dbReference type="Proteomes" id="UP001595583">
    <property type="component" value="Unassembled WGS sequence"/>
</dbReference>
<sequence>MNTRFEGDCVMHDDAHDTSMRLAAFEHVRRLSEVHDHLTANELRPGFEFNGERIPLINPQRGIFKPQQMRFLLSIKTVFPKPGGKVWYDDQREVHRQIFEGDEAIDYAFMGQNPDAADNRWLREAFENGIPIIYFLGIAPGRYQSIVPAFVSGWDATALKARVAFGMPDQEAFSPPETVLERRYALRAVKQRLHQASFREAVITAYNGRCALSGLPEPLLLDAAHIVADKDERFGQPTVPNGIPLSKIHHAAFDAHLIGIDPDYRLHVSERLLGQNDGPMLEALKRLNGGTIYLPNRDKDQPDRDRLALRFERFKAAA</sequence>
<comment type="caution">
    <text evidence="2">The sequence shown here is derived from an EMBL/GenBank/DDBJ whole genome shotgun (WGS) entry which is preliminary data.</text>
</comment>
<keyword evidence="2" id="KW-0255">Endonuclease</keyword>
<keyword evidence="3" id="KW-1185">Reference proteome</keyword>
<dbReference type="InterPro" id="IPR003615">
    <property type="entry name" value="HNH_nuc"/>
</dbReference>
<evidence type="ECO:0000259" key="1">
    <source>
        <dbReference type="Pfam" id="PF13391"/>
    </source>
</evidence>
<protein>
    <submittedName>
        <fullName evidence="2">HNH endonuclease</fullName>
    </submittedName>
</protein>
<gene>
    <name evidence="2" type="ORF">ACFOHJ_05235</name>
</gene>
<name>A0ABV7K5J3_9HYPH</name>
<keyword evidence="2" id="KW-0378">Hydrolase</keyword>
<evidence type="ECO:0000313" key="3">
    <source>
        <dbReference type="Proteomes" id="UP001595583"/>
    </source>
</evidence>